<dbReference type="InterPro" id="IPR036388">
    <property type="entry name" value="WH-like_DNA-bd_sf"/>
</dbReference>
<evidence type="ECO:0000256" key="3">
    <source>
        <dbReference type="ARBA" id="ARBA00023082"/>
    </source>
</evidence>
<proteinExistence type="inferred from homology"/>
<evidence type="ECO:0000256" key="4">
    <source>
        <dbReference type="ARBA" id="ARBA00023125"/>
    </source>
</evidence>
<feature type="transmembrane region" description="Helical" evidence="6">
    <location>
        <begin position="20"/>
        <end position="39"/>
    </location>
</feature>
<reference evidence="8 9" key="1">
    <citation type="submission" date="2020-04" db="EMBL/GenBank/DDBJ databases">
        <title>Novel species.</title>
        <authorList>
            <person name="Teo W.F.A."/>
            <person name="Lipun K."/>
            <person name="Srisuk N."/>
            <person name="Duangmal K."/>
        </authorList>
    </citation>
    <scope>NUCLEOTIDE SEQUENCE [LARGE SCALE GENOMIC DNA]</scope>
    <source>
        <strain evidence="8 9">K13G38</strain>
    </source>
</reference>
<evidence type="ECO:0000313" key="9">
    <source>
        <dbReference type="Proteomes" id="UP000715441"/>
    </source>
</evidence>
<name>A0ABX1IZ00_9PSEU</name>
<dbReference type="InterPro" id="IPR039425">
    <property type="entry name" value="RNA_pol_sigma-70-like"/>
</dbReference>
<evidence type="ECO:0000313" key="8">
    <source>
        <dbReference type="EMBL" id="NKQ52753.1"/>
    </source>
</evidence>
<dbReference type="Gene3D" id="1.10.1740.10">
    <property type="match status" value="1"/>
</dbReference>
<keyword evidence="2" id="KW-0805">Transcription regulation</keyword>
<keyword evidence="5" id="KW-0804">Transcription</keyword>
<evidence type="ECO:0000256" key="5">
    <source>
        <dbReference type="ARBA" id="ARBA00023163"/>
    </source>
</evidence>
<dbReference type="Proteomes" id="UP000715441">
    <property type="component" value="Unassembled WGS sequence"/>
</dbReference>
<keyword evidence="6" id="KW-0812">Transmembrane</keyword>
<organism evidence="8 9">
    <name type="scientific">Amycolatopsis acididurans</name>
    <dbReference type="NCBI Taxonomy" id="2724524"/>
    <lineage>
        <taxon>Bacteria</taxon>
        <taxon>Bacillati</taxon>
        <taxon>Actinomycetota</taxon>
        <taxon>Actinomycetes</taxon>
        <taxon>Pseudonocardiales</taxon>
        <taxon>Pseudonocardiaceae</taxon>
        <taxon>Amycolatopsis</taxon>
    </lineage>
</organism>
<dbReference type="EMBL" id="JAAXLS010000003">
    <property type="protein sequence ID" value="NKQ52753.1"/>
    <property type="molecule type" value="Genomic_DNA"/>
</dbReference>
<keyword evidence="6" id="KW-0472">Membrane</keyword>
<dbReference type="PANTHER" id="PTHR43133:SF58">
    <property type="entry name" value="ECF RNA POLYMERASE SIGMA FACTOR SIGD"/>
    <property type="match status" value="1"/>
</dbReference>
<keyword evidence="9" id="KW-1185">Reference proteome</keyword>
<keyword evidence="4" id="KW-0238">DNA-binding</keyword>
<evidence type="ECO:0000256" key="6">
    <source>
        <dbReference type="SAM" id="Phobius"/>
    </source>
</evidence>
<evidence type="ECO:0000259" key="7">
    <source>
        <dbReference type="Pfam" id="PF08281"/>
    </source>
</evidence>
<sequence length="161" mass="16927">MTASAPEPETELDRLAHGAASGDATMIAGLLALLGPLLVRYCRARLGRRAASYEQADDVAQEVSYAVLAAVPGYREGPFLRIVHEIATKIVDELPPPEPAGSELSGLLPNLPSLDRDIVVLRVATGLSASDTAAVLGLSDAEVRVAQHRALSRLRSLLSPA</sequence>
<dbReference type="RefSeq" id="WP_168512929.1">
    <property type="nucleotide sequence ID" value="NZ_JAAXLS010000003.1"/>
</dbReference>
<dbReference type="PANTHER" id="PTHR43133">
    <property type="entry name" value="RNA POLYMERASE ECF-TYPE SIGMA FACTO"/>
    <property type="match status" value="1"/>
</dbReference>
<accession>A0ABX1IZ00</accession>
<comment type="similarity">
    <text evidence="1">Belongs to the sigma-70 factor family. ECF subfamily.</text>
</comment>
<protein>
    <submittedName>
        <fullName evidence="8">RNA polymerase subunit sigma</fullName>
    </submittedName>
</protein>
<dbReference type="InterPro" id="IPR013325">
    <property type="entry name" value="RNA_pol_sigma_r2"/>
</dbReference>
<comment type="caution">
    <text evidence="8">The sequence shown here is derived from an EMBL/GenBank/DDBJ whole genome shotgun (WGS) entry which is preliminary data.</text>
</comment>
<evidence type="ECO:0000256" key="1">
    <source>
        <dbReference type="ARBA" id="ARBA00010641"/>
    </source>
</evidence>
<gene>
    <name evidence="8" type="ORF">HFP15_07645</name>
</gene>
<evidence type="ECO:0000256" key="2">
    <source>
        <dbReference type="ARBA" id="ARBA00023015"/>
    </source>
</evidence>
<keyword evidence="3" id="KW-0731">Sigma factor</keyword>
<dbReference type="SUPFAM" id="SSF88946">
    <property type="entry name" value="Sigma2 domain of RNA polymerase sigma factors"/>
    <property type="match status" value="1"/>
</dbReference>
<feature type="domain" description="RNA polymerase sigma factor 70 region 4 type 2" evidence="7">
    <location>
        <begin position="105"/>
        <end position="154"/>
    </location>
</feature>
<dbReference type="Gene3D" id="1.10.10.10">
    <property type="entry name" value="Winged helix-like DNA-binding domain superfamily/Winged helix DNA-binding domain"/>
    <property type="match status" value="1"/>
</dbReference>
<keyword evidence="6" id="KW-1133">Transmembrane helix</keyword>
<dbReference type="SUPFAM" id="SSF88659">
    <property type="entry name" value="Sigma3 and sigma4 domains of RNA polymerase sigma factors"/>
    <property type="match status" value="1"/>
</dbReference>
<dbReference type="InterPro" id="IPR013324">
    <property type="entry name" value="RNA_pol_sigma_r3/r4-like"/>
</dbReference>
<dbReference type="InterPro" id="IPR013249">
    <property type="entry name" value="RNA_pol_sigma70_r4_t2"/>
</dbReference>
<dbReference type="Pfam" id="PF08281">
    <property type="entry name" value="Sigma70_r4_2"/>
    <property type="match status" value="1"/>
</dbReference>